<protein>
    <submittedName>
        <fullName evidence="3">Helix-turn-helix domain-containing protein</fullName>
    </submittedName>
</protein>
<keyword evidence="4" id="KW-1185">Reference proteome</keyword>
<feature type="compositionally biased region" description="Polar residues" evidence="1">
    <location>
        <begin position="75"/>
        <end position="86"/>
    </location>
</feature>
<dbReference type="Pfam" id="PF12728">
    <property type="entry name" value="HTH_17"/>
    <property type="match status" value="1"/>
</dbReference>
<feature type="domain" description="Helix-turn-helix" evidence="2">
    <location>
        <begin position="3"/>
        <end position="45"/>
    </location>
</feature>
<dbReference type="AlphaFoldDB" id="A0A6G8PXR5"/>
<evidence type="ECO:0000259" key="2">
    <source>
        <dbReference type="Pfam" id="PF12728"/>
    </source>
</evidence>
<sequence length="99" mass="11294">MIYTVDEVSVELGIPRPTVYRYLKEYSIPFSRRSGRIFVPEESIRKVGTVRELHAGGFGTEAIREKLKQGKARISNASPNGSTSWRTPWRARGWNAGRR</sequence>
<dbReference type="InterPro" id="IPR041657">
    <property type="entry name" value="HTH_17"/>
</dbReference>
<dbReference type="InterPro" id="IPR009061">
    <property type="entry name" value="DNA-bd_dom_put_sf"/>
</dbReference>
<proteinExistence type="predicted"/>
<reference evidence="3 4" key="1">
    <citation type="submission" date="2019-10" db="EMBL/GenBank/DDBJ databases">
        <title>Rubrobacter sp nov SCSIO 52915 isolated from a deep-sea sediment in the South China Sea.</title>
        <authorList>
            <person name="Chen R.W."/>
        </authorList>
    </citation>
    <scope>NUCLEOTIDE SEQUENCE [LARGE SCALE GENOMIC DNA]</scope>
    <source>
        <strain evidence="3 4">SCSIO 52915</strain>
    </source>
</reference>
<evidence type="ECO:0000313" key="4">
    <source>
        <dbReference type="Proteomes" id="UP000502706"/>
    </source>
</evidence>
<gene>
    <name evidence="3" type="ORF">GBA65_11290</name>
</gene>
<dbReference type="Proteomes" id="UP000502706">
    <property type="component" value="Chromosome"/>
</dbReference>
<organism evidence="3 4">
    <name type="scientific">Rubrobacter marinus</name>
    <dbReference type="NCBI Taxonomy" id="2653852"/>
    <lineage>
        <taxon>Bacteria</taxon>
        <taxon>Bacillati</taxon>
        <taxon>Actinomycetota</taxon>
        <taxon>Rubrobacteria</taxon>
        <taxon>Rubrobacterales</taxon>
        <taxon>Rubrobacteraceae</taxon>
        <taxon>Rubrobacter</taxon>
    </lineage>
</organism>
<accession>A0A6G8PXR5</accession>
<dbReference type="KEGG" id="rmar:GBA65_11290"/>
<evidence type="ECO:0000256" key="1">
    <source>
        <dbReference type="SAM" id="MobiDB-lite"/>
    </source>
</evidence>
<dbReference type="SUPFAM" id="SSF46955">
    <property type="entry name" value="Putative DNA-binding domain"/>
    <property type="match status" value="1"/>
</dbReference>
<dbReference type="Gene3D" id="1.10.1660.10">
    <property type="match status" value="1"/>
</dbReference>
<feature type="region of interest" description="Disordered" evidence="1">
    <location>
        <begin position="70"/>
        <end position="99"/>
    </location>
</feature>
<dbReference type="EMBL" id="CP045121">
    <property type="protein sequence ID" value="QIN79009.1"/>
    <property type="molecule type" value="Genomic_DNA"/>
</dbReference>
<dbReference type="RefSeq" id="WP_166396671.1">
    <property type="nucleotide sequence ID" value="NZ_CP045121.1"/>
</dbReference>
<name>A0A6G8PXR5_9ACTN</name>
<evidence type="ECO:0000313" key="3">
    <source>
        <dbReference type="EMBL" id="QIN79009.1"/>
    </source>
</evidence>